<evidence type="ECO:0000313" key="3">
    <source>
        <dbReference type="Proteomes" id="UP000324222"/>
    </source>
</evidence>
<accession>A0A5B7JQ70</accession>
<organism evidence="2 3">
    <name type="scientific">Portunus trituberculatus</name>
    <name type="common">Swimming crab</name>
    <name type="synonym">Neptunus trituberculatus</name>
    <dbReference type="NCBI Taxonomy" id="210409"/>
    <lineage>
        <taxon>Eukaryota</taxon>
        <taxon>Metazoa</taxon>
        <taxon>Ecdysozoa</taxon>
        <taxon>Arthropoda</taxon>
        <taxon>Crustacea</taxon>
        <taxon>Multicrustacea</taxon>
        <taxon>Malacostraca</taxon>
        <taxon>Eumalacostraca</taxon>
        <taxon>Eucarida</taxon>
        <taxon>Decapoda</taxon>
        <taxon>Pleocyemata</taxon>
        <taxon>Brachyura</taxon>
        <taxon>Eubrachyura</taxon>
        <taxon>Portunoidea</taxon>
        <taxon>Portunidae</taxon>
        <taxon>Portuninae</taxon>
        <taxon>Portunus</taxon>
    </lineage>
</organism>
<reference evidence="2 3" key="1">
    <citation type="submission" date="2019-05" db="EMBL/GenBank/DDBJ databases">
        <title>Another draft genome of Portunus trituberculatus and its Hox gene families provides insights of decapod evolution.</title>
        <authorList>
            <person name="Jeong J.-H."/>
            <person name="Song I."/>
            <person name="Kim S."/>
            <person name="Choi T."/>
            <person name="Kim D."/>
            <person name="Ryu S."/>
            <person name="Kim W."/>
        </authorList>
    </citation>
    <scope>NUCLEOTIDE SEQUENCE [LARGE SCALE GENOMIC DNA]</scope>
    <source>
        <tissue evidence="2">Muscle</tissue>
    </source>
</reference>
<name>A0A5B7JQ70_PORTR</name>
<protein>
    <submittedName>
        <fullName evidence="2">Uncharacterized protein</fullName>
    </submittedName>
</protein>
<evidence type="ECO:0000313" key="2">
    <source>
        <dbReference type="EMBL" id="MPC95267.1"/>
    </source>
</evidence>
<sequence length="66" mass="6904">MKLGRCGLCTCGARRAAGASSGFGAVPSEPPLPHHPQQQDNTRRDGITVIDTTSRAAADTDGWLPE</sequence>
<gene>
    <name evidence="2" type="ORF">E2C01_090469</name>
</gene>
<comment type="caution">
    <text evidence="2">The sequence shown here is derived from an EMBL/GenBank/DDBJ whole genome shotgun (WGS) entry which is preliminary data.</text>
</comment>
<proteinExistence type="predicted"/>
<dbReference type="Proteomes" id="UP000324222">
    <property type="component" value="Unassembled WGS sequence"/>
</dbReference>
<dbReference type="AlphaFoldDB" id="A0A5B7JQ70"/>
<evidence type="ECO:0000256" key="1">
    <source>
        <dbReference type="SAM" id="MobiDB-lite"/>
    </source>
</evidence>
<dbReference type="EMBL" id="VSRR010101555">
    <property type="protein sequence ID" value="MPC95267.1"/>
    <property type="molecule type" value="Genomic_DNA"/>
</dbReference>
<feature type="region of interest" description="Disordered" evidence="1">
    <location>
        <begin position="18"/>
        <end position="66"/>
    </location>
</feature>
<keyword evidence="3" id="KW-1185">Reference proteome</keyword>